<dbReference type="AlphaFoldDB" id="A0A344TP66"/>
<gene>
    <name evidence="2" type="ORF">DR864_23190</name>
</gene>
<evidence type="ECO:0000259" key="1">
    <source>
        <dbReference type="SMART" id="SM00901"/>
    </source>
</evidence>
<dbReference type="SMART" id="SM00901">
    <property type="entry name" value="FRG"/>
    <property type="match status" value="1"/>
</dbReference>
<evidence type="ECO:0000313" key="3">
    <source>
        <dbReference type="Proteomes" id="UP000251993"/>
    </source>
</evidence>
<proteinExistence type="predicted"/>
<dbReference type="EMBL" id="CP030850">
    <property type="protein sequence ID" value="AXE20437.1"/>
    <property type="molecule type" value="Genomic_DNA"/>
</dbReference>
<dbReference type="RefSeq" id="WP_114069200.1">
    <property type="nucleotide sequence ID" value="NZ_CP030850.1"/>
</dbReference>
<reference evidence="2 3" key="1">
    <citation type="submission" date="2018-07" db="EMBL/GenBank/DDBJ databases">
        <title>Genome sequencing of Runella.</title>
        <authorList>
            <person name="Baek M.-G."/>
            <person name="Yi H."/>
        </authorList>
    </citation>
    <scope>NUCLEOTIDE SEQUENCE [LARGE SCALE GENOMIC DNA]</scope>
    <source>
        <strain evidence="2 3">HYN0085</strain>
    </source>
</reference>
<dbReference type="InterPro" id="IPR014966">
    <property type="entry name" value="FRG-dom"/>
</dbReference>
<accession>A0A344TP66</accession>
<dbReference type="Proteomes" id="UP000251993">
    <property type="component" value="Chromosome"/>
</dbReference>
<keyword evidence="3" id="KW-1185">Reference proteome</keyword>
<feature type="domain" description="FRG" evidence="1">
    <location>
        <begin position="30"/>
        <end position="135"/>
    </location>
</feature>
<organism evidence="2 3">
    <name type="scientific">Runella rosea</name>
    <dbReference type="NCBI Taxonomy" id="2259595"/>
    <lineage>
        <taxon>Bacteria</taxon>
        <taxon>Pseudomonadati</taxon>
        <taxon>Bacteroidota</taxon>
        <taxon>Cytophagia</taxon>
        <taxon>Cytophagales</taxon>
        <taxon>Spirosomataceae</taxon>
        <taxon>Runella</taxon>
    </lineage>
</organism>
<name>A0A344TP66_9BACT</name>
<protein>
    <recommendedName>
        <fullName evidence="1">FRG domain-containing protein</fullName>
    </recommendedName>
</protein>
<dbReference type="OrthoDB" id="9816036at2"/>
<evidence type="ECO:0000313" key="2">
    <source>
        <dbReference type="EMBL" id="AXE20437.1"/>
    </source>
</evidence>
<sequence>MHTWPEIRITRWEDYVKTIEHLNLEKEWLSHWVFRGQTNSNWTLKPSILRLLESHQIDRQLGIKFEMTTLREFQTKAHLYEDFKIKEFKTGKLRLTLTLMQHYGVPTRLLDWTTSPYIALYFAVNSDFNNDGAVFLFNQTKMNNIIKEERYKEDEYLLSEEEESNYINTFLSSFESRRLNSQQGLFSIAANIDKDHERLISNALSKFNTETESLFCKIIIDKNLKIEFLSRLRTMNAKADQIYPDLYGFCTSIKDLLEIRGWIKNHK</sequence>
<dbReference type="Pfam" id="PF08867">
    <property type="entry name" value="FRG"/>
    <property type="match status" value="1"/>
</dbReference>
<dbReference type="KEGG" id="run:DR864_23190"/>